<dbReference type="InterPro" id="IPR003594">
    <property type="entry name" value="HATPase_dom"/>
</dbReference>
<protein>
    <recommendedName>
        <fullName evidence="2">histidine kinase</fullName>
        <ecNumber evidence="2">2.7.13.3</ecNumber>
    </recommendedName>
</protein>
<dbReference type="PANTHER" id="PTHR45339">
    <property type="entry name" value="HYBRID SIGNAL TRANSDUCTION HISTIDINE KINASE J"/>
    <property type="match status" value="1"/>
</dbReference>
<dbReference type="SUPFAM" id="SSF55874">
    <property type="entry name" value="ATPase domain of HSP90 chaperone/DNA topoisomerase II/histidine kinase"/>
    <property type="match status" value="1"/>
</dbReference>
<dbReference type="InterPro" id="IPR011006">
    <property type="entry name" value="CheY-like_superfamily"/>
</dbReference>
<dbReference type="Gene3D" id="3.30.450.40">
    <property type="match status" value="1"/>
</dbReference>
<sequence>MQFRALGEKPVLLYVLLAAFTALVFLADLSFPLGIAVWVGYFIPVVLAFLALRTHVPLVTAAAITGVIVTGFLVDRAGIDPTVALVNRTMGTATVWILAATGFFFIRNKLAVRREEWVRNAQVDLARRMMGDLSSQELGERVLTFLAERLGAQAALFYVRDSDAFVRAASYGVPAEAPVPARIRRGDGLIGQVIADKRSFTVDAVPEGYLYFGSSLGKGKPDWLLLTPTREDDTVNGVLELGFRGKPAVEALEFLERTAGAVGVALRSAQYRTRLEELLEETRRQAEELRAHGEELTAANEELHEQSQALQDSQRRLERQQAELEESNAQLEEQTQLLEAQRDDLARTQGALKERANDLATASRYKSEFLANMSHELRTPLNALLIMARLLGENRHGNLTEDQVGFAQMIETSGNDLLTLINDILDLSKIEAGKLELKPQQVEIAALAEKLIRSFEPQAAQKGIALRAEIAPQVPQLLESDPQRLEQVLKNFLSNAVKFTAQGEVVLAIHTDPGDHVVFAVRDSGIGIAEEQQEAIFEAFRQADGTIDRRYGGTGLGLSISRELTNLLGGEIQLESQLGEGSTFSLVVPTRFRGIVVDSASPVPPTRSGRRSPAARREAPRPAPTDEAATLSPRAPAGIDDDRARLTAGSRLILVVEDDLAFARILLDLAHELGFQCIVTTTADDGVIAARQYLPHAVVLDMGLPDHSGLTVLDRLKHDARTRHIAVHVVSASDYEQTALAYGAVSYMMKPVKRDELVQALERLEFRMARLLRRILIVEDDPAQLRGLRELLSAKEVETVGAATAAEALARLEGETFDCMVLDMTLPDATGFDLLSRLADNEAAAFPPVIVYTARELTADEELRLRRYSKSIIIKGAKSPERLIDEVTLFLHQVVSDLPVQQQKLLATSLNRDARLEGRHILVVEDDVRNVFALTSIFEPHGARVQIARNGREALELLEKAEGGEPIDLVLMDVMMPEMDGLTATREIRRRPGWETLPVIMLTAKAMADDQEQCLAAGANDYLAKPLDVDKLLSLARVWMSR</sequence>
<feature type="region of interest" description="Disordered" evidence="9">
    <location>
        <begin position="599"/>
        <end position="640"/>
    </location>
</feature>
<organism evidence="13 14">
    <name type="scientific">Ancylobacter rudongensis</name>
    <dbReference type="NCBI Taxonomy" id="177413"/>
    <lineage>
        <taxon>Bacteria</taxon>
        <taxon>Pseudomonadati</taxon>
        <taxon>Pseudomonadota</taxon>
        <taxon>Alphaproteobacteria</taxon>
        <taxon>Hyphomicrobiales</taxon>
        <taxon>Xanthobacteraceae</taxon>
        <taxon>Ancylobacter</taxon>
    </lineage>
</organism>
<evidence type="ECO:0000256" key="5">
    <source>
        <dbReference type="ARBA" id="ARBA00022777"/>
    </source>
</evidence>
<dbReference type="CDD" id="cd00156">
    <property type="entry name" value="REC"/>
    <property type="match status" value="1"/>
</dbReference>
<dbReference type="Pfam" id="PF00512">
    <property type="entry name" value="HisKA"/>
    <property type="match status" value="1"/>
</dbReference>
<dbReference type="Proteomes" id="UP000198889">
    <property type="component" value="Unassembled WGS sequence"/>
</dbReference>
<keyword evidence="5 13" id="KW-0418">Kinase</keyword>
<keyword evidence="10" id="KW-0472">Membrane</keyword>
<evidence type="ECO:0000313" key="14">
    <source>
        <dbReference type="Proteomes" id="UP000198889"/>
    </source>
</evidence>
<evidence type="ECO:0000256" key="2">
    <source>
        <dbReference type="ARBA" id="ARBA00012438"/>
    </source>
</evidence>
<feature type="modified residue" description="4-aspartylphosphate" evidence="7">
    <location>
        <position position="701"/>
    </location>
</feature>
<evidence type="ECO:0000256" key="6">
    <source>
        <dbReference type="ARBA" id="ARBA00023012"/>
    </source>
</evidence>
<dbReference type="EC" id="2.7.13.3" evidence="2"/>
<evidence type="ECO:0000256" key="1">
    <source>
        <dbReference type="ARBA" id="ARBA00000085"/>
    </source>
</evidence>
<dbReference type="SUPFAM" id="SSF55781">
    <property type="entry name" value="GAF domain-like"/>
    <property type="match status" value="1"/>
</dbReference>
<evidence type="ECO:0000256" key="9">
    <source>
        <dbReference type="SAM" id="MobiDB-lite"/>
    </source>
</evidence>
<dbReference type="PANTHER" id="PTHR45339:SF1">
    <property type="entry name" value="HYBRID SIGNAL TRANSDUCTION HISTIDINE KINASE J"/>
    <property type="match status" value="1"/>
</dbReference>
<dbReference type="Pfam" id="PF13185">
    <property type="entry name" value="GAF_2"/>
    <property type="match status" value="1"/>
</dbReference>
<dbReference type="PROSITE" id="PS50109">
    <property type="entry name" value="HIS_KIN"/>
    <property type="match status" value="1"/>
</dbReference>
<dbReference type="CDD" id="cd17546">
    <property type="entry name" value="REC_hyHK_CKI1_RcsC-like"/>
    <property type="match status" value="1"/>
</dbReference>
<dbReference type="InterPro" id="IPR003018">
    <property type="entry name" value="GAF"/>
</dbReference>
<dbReference type="SMART" id="SM00387">
    <property type="entry name" value="HATPase_c"/>
    <property type="match status" value="1"/>
</dbReference>
<keyword evidence="6" id="KW-0902">Two-component regulatory system</keyword>
<dbReference type="InterPro" id="IPR004358">
    <property type="entry name" value="Sig_transdc_His_kin-like_C"/>
</dbReference>
<reference evidence="14" key="1">
    <citation type="submission" date="2016-10" db="EMBL/GenBank/DDBJ databases">
        <authorList>
            <person name="Varghese N."/>
            <person name="Submissions S."/>
        </authorList>
    </citation>
    <scope>NUCLEOTIDE SEQUENCE [LARGE SCALE GENOMIC DNA]</scope>
    <source>
        <strain evidence="14">CGMCC 1.1761</strain>
    </source>
</reference>
<evidence type="ECO:0000256" key="7">
    <source>
        <dbReference type="PROSITE-ProRule" id="PRU00169"/>
    </source>
</evidence>
<evidence type="ECO:0000256" key="10">
    <source>
        <dbReference type="SAM" id="Phobius"/>
    </source>
</evidence>
<name>A0A1G4SGU9_9HYPH</name>
<dbReference type="FunFam" id="3.30.565.10:FF:000010">
    <property type="entry name" value="Sensor histidine kinase RcsC"/>
    <property type="match status" value="1"/>
</dbReference>
<evidence type="ECO:0000256" key="4">
    <source>
        <dbReference type="ARBA" id="ARBA00022679"/>
    </source>
</evidence>
<dbReference type="Pfam" id="PF02518">
    <property type="entry name" value="HATPase_c"/>
    <property type="match status" value="1"/>
</dbReference>
<dbReference type="GO" id="GO:0000155">
    <property type="term" value="F:phosphorelay sensor kinase activity"/>
    <property type="evidence" value="ECO:0007669"/>
    <property type="project" value="InterPro"/>
</dbReference>
<feature type="coiled-coil region" evidence="8">
    <location>
        <begin position="268"/>
        <end position="351"/>
    </location>
</feature>
<comment type="catalytic activity">
    <reaction evidence="1">
        <text>ATP + protein L-histidine = ADP + protein N-phospho-L-histidine.</text>
        <dbReference type="EC" id="2.7.13.3"/>
    </reaction>
</comment>
<dbReference type="InterPro" id="IPR036890">
    <property type="entry name" value="HATPase_C_sf"/>
</dbReference>
<keyword evidence="10" id="KW-0812">Transmembrane</keyword>
<dbReference type="RefSeq" id="WP_091439266.1">
    <property type="nucleotide sequence ID" value="NZ_FMTP01000003.1"/>
</dbReference>
<dbReference type="PRINTS" id="PR00344">
    <property type="entry name" value="BCTRLSENSOR"/>
</dbReference>
<dbReference type="AlphaFoldDB" id="A0A1G4SGU9"/>
<evidence type="ECO:0000313" key="13">
    <source>
        <dbReference type="EMBL" id="SCW68434.1"/>
    </source>
</evidence>
<feature type="transmembrane region" description="Helical" evidence="10">
    <location>
        <begin position="12"/>
        <end position="29"/>
    </location>
</feature>
<dbReference type="SUPFAM" id="SSF52172">
    <property type="entry name" value="CheY-like"/>
    <property type="match status" value="3"/>
</dbReference>
<feature type="modified residue" description="4-aspartylphosphate" evidence="7">
    <location>
        <position position="973"/>
    </location>
</feature>
<dbReference type="InterPro" id="IPR036097">
    <property type="entry name" value="HisK_dim/P_sf"/>
</dbReference>
<dbReference type="CDD" id="cd00082">
    <property type="entry name" value="HisKA"/>
    <property type="match status" value="1"/>
</dbReference>
<keyword evidence="14" id="KW-1185">Reference proteome</keyword>
<dbReference type="CDD" id="cd16922">
    <property type="entry name" value="HATPase_EvgS-ArcB-TorS-like"/>
    <property type="match status" value="1"/>
</dbReference>
<evidence type="ECO:0000259" key="11">
    <source>
        <dbReference type="PROSITE" id="PS50109"/>
    </source>
</evidence>
<keyword evidence="4" id="KW-0808">Transferase</keyword>
<feature type="domain" description="Response regulatory" evidence="12">
    <location>
        <begin position="774"/>
        <end position="890"/>
    </location>
</feature>
<dbReference type="SMART" id="SM00065">
    <property type="entry name" value="GAF"/>
    <property type="match status" value="1"/>
</dbReference>
<evidence type="ECO:0000259" key="12">
    <source>
        <dbReference type="PROSITE" id="PS50110"/>
    </source>
</evidence>
<dbReference type="SUPFAM" id="SSF47384">
    <property type="entry name" value="Homodimeric domain of signal transducing histidine kinase"/>
    <property type="match status" value="1"/>
</dbReference>
<dbReference type="InterPro" id="IPR001789">
    <property type="entry name" value="Sig_transdc_resp-reg_receiver"/>
</dbReference>
<dbReference type="EMBL" id="FMTP01000003">
    <property type="protein sequence ID" value="SCW68434.1"/>
    <property type="molecule type" value="Genomic_DNA"/>
</dbReference>
<dbReference type="Pfam" id="PF00072">
    <property type="entry name" value="Response_reg"/>
    <property type="match status" value="3"/>
</dbReference>
<dbReference type="InterPro" id="IPR005467">
    <property type="entry name" value="His_kinase_dom"/>
</dbReference>
<feature type="transmembrane region" description="Helical" evidence="10">
    <location>
        <begin position="59"/>
        <end position="79"/>
    </location>
</feature>
<dbReference type="SMART" id="SM00448">
    <property type="entry name" value="REC"/>
    <property type="match status" value="3"/>
</dbReference>
<feature type="modified residue" description="4-aspartylphosphate" evidence="7">
    <location>
        <position position="823"/>
    </location>
</feature>
<dbReference type="PROSITE" id="PS50110">
    <property type="entry name" value="RESPONSE_REGULATORY"/>
    <property type="match status" value="3"/>
</dbReference>
<dbReference type="InterPro" id="IPR029016">
    <property type="entry name" value="GAF-like_dom_sf"/>
</dbReference>
<feature type="coiled-coil region" evidence="8">
    <location>
        <begin position="754"/>
        <end position="781"/>
    </location>
</feature>
<accession>A0A1G4SGU9</accession>
<evidence type="ECO:0000256" key="3">
    <source>
        <dbReference type="ARBA" id="ARBA00022553"/>
    </source>
</evidence>
<dbReference type="Gene3D" id="3.40.50.2300">
    <property type="match status" value="3"/>
</dbReference>
<feature type="domain" description="Response regulatory" evidence="12">
    <location>
        <begin position="920"/>
        <end position="1040"/>
    </location>
</feature>
<dbReference type="Gene3D" id="1.10.287.130">
    <property type="match status" value="1"/>
</dbReference>
<keyword evidence="8" id="KW-0175">Coiled coil</keyword>
<dbReference type="InterPro" id="IPR003661">
    <property type="entry name" value="HisK_dim/P_dom"/>
</dbReference>
<dbReference type="STRING" id="177413.SAMN05660859_2207"/>
<proteinExistence type="predicted"/>
<dbReference type="SMART" id="SM00388">
    <property type="entry name" value="HisKA"/>
    <property type="match status" value="1"/>
</dbReference>
<feature type="transmembrane region" description="Helical" evidence="10">
    <location>
        <begin position="85"/>
        <end position="106"/>
    </location>
</feature>
<keyword evidence="3 7" id="KW-0597">Phosphoprotein</keyword>
<dbReference type="Gene3D" id="3.30.565.10">
    <property type="entry name" value="Histidine kinase-like ATPase, C-terminal domain"/>
    <property type="match status" value="1"/>
</dbReference>
<gene>
    <name evidence="13" type="ORF">SAMN05660859_2207</name>
</gene>
<keyword evidence="10" id="KW-1133">Transmembrane helix</keyword>
<evidence type="ECO:0000256" key="8">
    <source>
        <dbReference type="SAM" id="Coils"/>
    </source>
</evidence>
<feature type="domain" description="Response regulatory" evidence="12">
    <location>
        <begin position="652"/>
        <end position="765"/>
    </location>
</feature>
<feature type="domain" description="Histidine kinase" evidence="11">
    <location>
        <begin position="372"/>
        <end position="592"/>
    </location>
</feature>